<dbReference type="InterPro" id="IPR023198">
    <property type="entry name" value="PGP-like_dom2"/>
</dbReference>
<dbReference type="RefSeq" id="WP_345723119.1">
    <property type="nucleotide sequence ID" value="NZ_BAABRU010000011.1"/>
</dbReference>
<dbReference type="EMBL" id="BAABRU010000011">
    <property type="protein sequence ID" value="GAA5529504.1"/>
    <property type="molecule type" value="Genomic_DNA"/>
</dbReference>
<proteinExistence type="predicted"/>
<dbReference type="Pfam" id="PF13419">
    <property type="entry name" value="HAD_2"/>
    <property type="match status" value="1"/>
</dbReference>
<sequence length="222" mass="24154">MVTTTQRFQLLAFDLDGTLVDSAQGIVDTVNQVLAEHGFATAAYNHIAPWIGLPLQIFWERLTDFQPENYGILTERYRTIYREIAIPSSRLFAGVAETIDQLKSAGHRLTIASSKITPVSSAVLRQVGLFDYFDLLMGNDSVSQPKPHAEMLAKTLAYFGLNPTQALMIGDTTHDITLGHNAHVASLAVTTGTHDLATLTAAQPLAILAQLSELPAWLAQPA</sequence>
<dbReference type="SFLD" id="SFLDG01129">
    <property type="entry name" value="C1.5:_HAD__Beta-PGM__Phosphata"/>
    <property type="match status" value="1"/>
</dbReference>
<dbReference type="SFLD" id="SFLDS00003">
    <property type="entry name" value="Haloacid_Dehalogenase"/>
    <property type="match status" value="1"/>
</dbReference>
<dbReference type="InterPro" id="IPR036412">
    <property type="entry name" value="HAD-like_sf"/>
</dbReference>
<dbReference type="InterPro" id="IPR041492">
    <property type="entry name" value="HAD_2"/>
</dbReference>
<gene>
    <name evidence="1" type="primary">gph_4</name>
    <name evidence="1" type="ORF">Hgul01_03314</name>
</gene>
<dbReference type="InterPro" id="IPR050155">
    <property type="entry name" value="HAD-like_hydrolase_sf"/>
</dbReference>
<dbReference type="InterPro" id="IPR023214">
    <property type="entry name" value="HAD_sf"/>
</dbReference>
<dbReference type="PANTHER" id="PTHR43434:SF24">
    <property type="entry name" value="HYDROLASE-RELATED"/>
    <property type="match status" value="1"/>
</dbReference>
<comment type="caution">
    <text evidence="1">The sequence shown here is derived from an EMBL/GenBank/DDBJ whole genome shotgun (WGS) entry which is preliminary data.</text>
</comment>
<dbReference type="Gene3D" id="1.10.150.240">
    <property type="entry name" value="Putative phosphatase, domain 2"/>
    <property type="match status" value="1"/>
</dbReference>
<dbReference type="Gene3D" id="3.40.50.1000">
    <property type="entry name" value="HAD superfamily/HAD-like"/>
    <property type="match status" value="1"/>
</dbReference>
<dbReference type="SFLD" id="SFLDG01135">
    <property type="entry name" value="C1.5.6:_HAD__Beta-PGM__Phospha"/>
    <property type="match status" value="1"/>
</dbReference>
<dbReference type="Proteomes" id="UP001428290">
    <property type="component" value="Unassembled WGS sequence"/>
</dbReference>
<dbReference type="PANTHER" id="PTHR43434">
    <property type="entry name" value="PHOSPHOGLYCOLATE PHOSPHATASE"/>
    <property type="match status" value="1"/>
</dbReference>
<protein>
    <submittedName>
        <fullName evidence="1">Phosphoglycolate phosphatase</fullName>
    </submittedName>
</protein>
<evidence type="ECO:0000313" key="1">
    <source>
        <dbReference type="EMBL" id="GAA5529504.1"/>
    </source>
</evidence>
<accession>A0ABP9X2C9</accession>
<dbReference type="PRINTS" id="PR00413">
    <property type="entry name" value="HADHALOGNASE"/>
</dbReference>
<keyword evidence="2" id="KW-1185">Reference proteome</keyword>
<reference evidence="1 2" key="1">
    <citation type="submission" date="2024-02" db="EMBL/GenBank/DDBJ databases">
        <title>Herpetosiphon gulosus NBRC 112829.</title>
        <authorList>
            <person name="Ichikawa N."/>
            <person name="Katano-Makiyama Y."/>
            <person name="Hidaka K."/>
        </authorList>
    </citation>
    <scope>NUCLEOTIDE SEQUENCE [LARGE SCALE GENOMIC DNA]</scope>
    <source>
        <strain evidence="1 2">NBRC 112829</strain>
    </source>
</reference>
<organism evidence="1 2">
    <name type="scientific">Herpetosiphon gulosus</name>
    <dbReference type="NCBI Taxonomy" id="1973496"/>
    <lineage>
        <taxon>Bacteria</taxon>
        <taxon>Bacillati</taxon>
        <taxon>Chloroflexota</taxon>
        <taxon>Chloroflexia</taxon>
        <taxon>Herpetosiphonales</taxon>
        <taxon>Herpetosiphonaceae</taxon>
        <taxon>Herpetosiphon</taxon>
    </lineage>
</organism>
<name>A0ABP9X2C9_9CHLR</name>
<dbReference type="InterPro" id="IPR006439">
    <property type="entry name" value="HAD-SF_hydro_IA"/>
</dbReference>
<dbReference type="SUPFAM" id="SSF56784">
    <property type="entry name" value="HAD-like"/>
    <property type="match status" value="1"/>
</dbReference>
<dbReference type="NCBIfam" id="TIGR01549">
    <property type="entry name" value="HAD-SF-IA-v1"/>
    <property type="match status" value="1"/>
</dbReference>
<evidence type="ECO:0000313" key="2">
    <source>
        <dbReference type="Proteomes" id="UP001428290"/>
    </source>
</evidence>